<accession>A0ABN7WST7</accession>
<name>A0ABN7WST7_GIGMA</name>
<reference evidence="1 2" key="1">
    <citation type="submission" date="2021-06" db="EMBL/GenBank/DDBJ databases">
        <authorList>
            <person name="Kallberg Y."/>
            <person name="Tangrot J."/>
            <person name="Rosling A."/>
        </authorList>
    </citation>
    <scope>NUCLEOTIDE SEQUENCE [LARGE SCALE GENOMIC DNA]</scope>
    <source>
        <strain evidence="1 2">120-4 pot B 10/14</strain>
    </source>
</reference>
<protein>
    <submittedName>
        <fullName evidence="1">22601_t:CDS:1</fullName>
    </submittedName>
</protein>
<organism evidence="1 2">
    <name type="scientific">Gigaspora margarita</name>
    <dbReference type="NCBI Taxonomy" id="4874"/>
    <lineage>
        <taxon>Eukaryota</taxon>
        <taxon>Fungi</taxon>
        <taxon>Fungi incertae sedis</taxon>
        <taxon>Mucoromycota</taxon>
        <taxon>Glomeromycotina</taxon>
        <taxon>Glomeromycetes</taxon>
        <taxon>Diversisporales</taxon>
        <taxon>Gigasporaceae</taxon>
        <taxon>Gigaspora</taxon>
    </lineage>
</organism>
<feature type="non-terminal residue" evidence="1">
    <location>
        <position position="1"/>
    </location>
</feature>
<sequence length="56" mass="6373">VQILKAGTKPSMIYEAIRDENREPTVTRRDISNLSAQIDLSKENVSMEILITNIEK</sequence>
<feature type="non-terminal residue" evidence="1">
    <location>
        <position position="56"/>
    </location>
</feature>
<comment type="caution">
    <text evidence="1">The sequence shown here is derived from an EMBL/GenBank/DDBJ whole genome shotgun (WGS) entry which is preliminary data.</text>
</comment>
<dbReference type="EMBL" id="CAJVQB010061751">
    <property type="protein sequence ID" value="CAG8839990.1"/>
    <property type="molecule type" value="Genomic_DNA"/>
</dbReference>
<evidence type="ECO:0000313" key="1">
    <source>
        <dbReference type="EMBL" id="CAG8839990.1"/>
    </source>
</evidence>
<keyword evidence="2" id="KW-1185">Reference proteome</keyword>
<gene>
    <name evidence="1" type="ORF">GMARGA_LOCUS34702</name>
</gene>
<evidence type="ECO:0000313" key="2">
    <source>
        <dbReference type="Proteomes" id="UP000789901"/>
    </source>
</evidence>
<proteinExistence type="predicted"/>
<dbReference type="Proteomes" id="UP000789901">
    <property type="component" value="Unassembled WGS sequence"/>
</dbReference>